<dbReference type="SUPFAM" id="SSF47413">
    <property type="entry name" value="lambda repressor-like DNA-binding domains"/>
    <property type="match status" value="1"/>
</dbReference>
<dbReference type="CDD" id="cd00093">
    <property type="entry name" value="HTH_XRE"/>
    <property type="match status" value="1"/>
</dbReference>
<evidence type="ECO:0000313" key="2">
    <source>
        <dbReference type="EMBL" id="MCK8495851.1"/>
    </source>
</evidence>
<dbReference type="Gene3D" id="1.10.260.40">
    <property type="entry name" value="lambda repressor-like DNA-binding domains"/>
    <property type="match status" value="1"/>
</dbReference>
<evidence type="ECO:0000259" key="1">
    <source>
        <dbReference type="PROSITE" id="PS50943"/>
    </source>
</evidence>
<proteinExistence type="predicted"/>
<sequence>MEFTNAEGAKRLKAVAVALGLRVNEMGAQAGIEKQQMYDWTSGKLLPKWSNLVKIAEAFPQVSAEFLLRGKGSVLNE</sequence>
<protein>
    <submittedName>
        <fullName evidence="2">Helix-turn-helix domain-containing protein</fullName>
    </submittedName>
</protein>
<gene>
    <name evidence="2" type="ORF">M0L20_28555</name>
</gene>
<dbReference type="SMART" id="SM00530">
    <property type="entry name" value="HTH_XRE"/>
    <property type="match status" value="1"/>
</dbReference>
<reference evidence="2 3" key="1">
    <citation type="submission" date="2022-04" db="EMBL/GenBank/DDBJ databases">
        <title>Spirosoma sp. strain RP8 genome sequencing and assembly.</title>
        <authorList>
            <person name="Jung Y."/>
        </authorList>
    </citation>
    <scope>NUCLEOTIDE SEQUENCE [LARGE SCALE GENOMIC DNA]</scope>
    <source>
        <strain evidence="2 3">RP8</strain>
    </source>
</reference>
<dbReference type="EMBL" id="JALPRF010000012">
    <property type="protein sequence ID" value="MCK8495851.1"/>
    <property type="molecule type" value="Genomic_DNA"/>
</dbReference>
<organism evidence="2 3">
    <name type="scientific">Spirosoma liriopis</name>
    <dbReference type="NCBI Taxonomy" id="2937440"/>
    <lineage>
        <taxon>Bacteria</taxon>
        <taxon>Pseudomonadati</taxon>
        <taxon>Bacteroidota</taxon>
        <taxon>Cytophagia</taxon>
        <taxon>Cytophagales</taxon>
        <taxon>Cytophagaceae</taxon>
        <taxon>Spirosoma</taxon>
    </lineage>
</organism>
<evidence type="ECO:0000313" key="3">
    <source>
        <dbReference type="Proteomes" id="UP001202180"/>
    </source>
</evidence>
<name>A0ABT0HUJ8_9BACT</name>
<dbReference type="InterPro" id="IPR010982">
    <property type="entry name" value="Lambda_DNA-bd_dom_sf"/>
</dbReference>
<accession>A0ABT0HUJ8</accession>
<dbReference type="InterPro" id="IPR001387">
    <property type="entry name" value="Cro/C1-type_HTH"/>
</dbReference>
<keyword evidence="3" id="KW-1185">Reference proteome</keyword>
<comment type="caution">
    <text evidence="2">The sequence shown here is derived from an EMBL/GenBank/DDBJ whole genome shotgun (WGS) entry which is preliminary data.</text>
</comment>
<dbReference type="PROSITE" id="PS50943">
    <property type="entry name" value="HTH_CROC1"/>
    <property type="match status" value="1"/>
</dbReference>
<feature type="domain" description="HTH cro/C1-type" evidence="1">
    <location>
        <begin position="12"/>
        <end position="67"/>
    </location>
</feature>
<dbReference type="Proteomes" id="UP001202180">
    <property type="component" value="Unassembled WGS sequence"/>
</dbReference>